<feature type="transmembrane region" description="Helical" evidence="11">
    <location>
        <begin position="40"/>
        <end position="61"/>
    </location>
</feature>
<dbReference type="PANTHER" id="PTHR30413:SF10">
    <property type="entry name" value="CAPSULE POLYSACCHARIDE EXPORT INNER-MEMBRANE PROTEIN CTRC"/>
    <property type="match status" value="1"/>
</dbReference>
<dbReference type="Pfam" id="PF01061">
    <property type="entry name" value="ABC2_membrane"/>
    <property type="match status" value="1"/>
</dbReference>
<dbReference type="PANTHER" id="PTHR30413">
    <property type="entry name" value="INNER MEMBRANE TRANSPORT PERMEASE"/>
    <property type="match status" value="1"/>
</dbReference>
<keyword evidence="7" id="KW-0972">Capsule biogenesis/degradation</keyword>
<evidence type="ECO:0000256" key="9">
    <source>
        <dbReference type="ARBA" id="ARBA00023047"/>
    </source>
</evidence>
<feature type="transmembrane region" description="Helical" evidence="11">
    <location>
        <begin position="81"/>
        <end position="102"/>
    </location>
</feature>
<keyword evidence="3 11" id="KW-0813">Transport</keyword>
<feature type="transmembrane region" description="Helical" evidence="11">
    <location>
        <begin position="191"/>
        <end position="209"/>
    </location>
</feature>
<organism evidence="13 14">
    <name type="scientific">Lysobacter niastensis</name>
    <dbReference type="NCBI Taxonomy" id="380629"/>
    <lineage>
        <taxon>Bacteria</taxon>
        <taxon>Pseudomonadati</taxon>
        <taxon>Pseudomonadota</taxon>
        <taxon>Gammaproteobacteria</taxon>
        <taxon>Lysobacterales</taxon>
        <taxon>Lysobacteraceae</taxon>
        <taxon>Lysobacter</taxon>
    </lineage>
</organism>
<comment type="similarity">
    <text evidence="2 11">Belongs to the ABC-2 integral membrane protein family.</text>
</comment>
<keyword evidence="4 11" id="KW-1003">Cell membrane</keyword>
<comment type="subcellular location">
    <subcellularLocation>
        <location evidence="11">Cell inner membrane</location>
        <topology evidence="11">Multi-pass membrane protein</topology>
    </subcellularLocation>
    <subcellularLocation>
        <location evidence="1">Cell membrane</location>
        <topology evidence="1">Multi-pass membrane protein</topology>
    </subcellularLocation>
</comment>
<reference evidence="13 14" key="1">
    <citation type="submission" date="2020-11" db="EMBL/GenBank/DDBJ databases">
        <title>Draft Genome Sequence and Secondary Metabolite Biosynthetic Potential of the Lysobacter niastensis Type strain DSM 18481.</title>
        <authorList>
            <person name="Turrini P."/>
            <person name="Artuso I."/>
            <person name="Tescari M."/>
            <person name="Lugli G.A."/>
            <person name="Frangipani E."/>
            <person name="Ventura M."/>
            <person name="Visca P."/>
        </authorList>
    </citation>
    <scope>NUCLEOTIDE SEQUENCE [LARGE SCALE GENOMIC DNA]</scope>
    <source>
        <strain evidence="13 14">DSM 18481</strain>
    </source>
</reference>
<dbReference type="PROSITE" id="PS51012">
    <property type="entry name" value="ABC_TM2"/>
    <property type="match status" value="1"/>
</dbReference>
<dbReference type="PIRSF" id="PIRSF006648">
    <property type="entry name" value="DrrB"/>
    <property type="match status" value="1"/>
</dbReference>
<keyword evidence="14" id="KW-1185">Reference proteome</keyword>
<name>A0ABS0BE73_9GAMM</name>
<evidence type="ECO:0000256" key="4">
    <source>
        <dbReference type="ARBA" id="ARBA00022475"/>
    </source>
</evidence>
<dbReference type="InterPro" id="IPR047817">
    <property type="entry name" value="ABC2_TM_bact-type"/>
</dbReference>
<dbReference type="Proteomes" id="UP001429984">
    <property type="component" value="Unassembled WGS sequence"/>
</dbReference>
<keyword evidence="8 11" id="KW-1133">Transmembrane helix</keyword>
<evidence type="ECO:0000259" key="12">
    <source>
        <dbReference type="PROSITE" id="PS51012"/>
    </source>
</evidence>
<feature type="transmembrane region" description="Helical" evidence="11">
    <location>
        <begin position="122"/>
        <end position="149"/>
    </location>
</feature>
<proteinExistence type="inferred from homology"/>
<evidence type="ECO:0000256" key="1">
    <source>
        <dbReference type="ARBA" id="ARBA00004651"/>
    </source>
</evidence>
<keyword evidence="5" id="KW-0762">Sugar transport</keyword>
<feature type="domain" description="ABC transmembrane type-2" evidence="12">
    <location>
        <begin position="42"/>
        <end position="268"/>
    </location>
</feature>
<keyword evidence="6 11" id="KW-0812">Transmembrane</keyword>
<keyword evidence="9" id="KW-0625">Polysaccharide transport</keyword>
<dbReference type="InterPro" id="IPR013525">
    <property type="entry name" value="ABC2_TM"/>
</dbReference>
<evidence type="ECO:0000313" key="13">
    <source>
        <dbReference type="EMBL" id="MBF6025984.1"/>
    </source>
</evidence>
<accession>A0ABS0BE73</accession>
<dbReference type="EMBL" id="JADLZT010000012">
    <property type="protein sequence ID" value="MBF6025984.1"/>
    <property type="molecule type" value="Genomic_DNA"/>
</dbReference>
<gene>
    <name evidence="13" type="ORF">IU514_18295</name>
</gene>
<evidence type="ECO:0000256" key="8">
    <source>
        <dbReference type="ARBA" id="ARBA00022989"/>
    </source>
</evidence>
<feature type="transmembrane region" description="Helical" evidence="11">
    <location>
        <begin position="155"/>
        <end position="179"/>
    </location>
</feature>
<dbReference type="InterPro" id="IPR000412">
    <property type="entry name" value="ABC_2_transport"/>
</dbReference>
<evidence type="ECO:0000256" key="3">
    <source>
        <dbReference type="ARBA" id="ARBA00022448"/>
    </source>
</evidence>
<evidence type="ECO:0000256" key="6">
    <source>
        <dbReference type="ARBA" id="ARBA00022692"/>
    </source>
</evidence>
<evidence type="ECO:0000256" key="11">
    <source>
        <dbReference type="RuleBase" id="RU361157"/>
    </source>
</evidence>
<sequence>MNPYARHPASPSAMFASLLDNWQLIVQMTRRDVISRYRGSLVGLAWSFFNPLLMLAIYTFVFSTIFKARWGVDQENSRAGFAAILFVGVIIHGLLAECITKAPSLIVSNVSYVKRVIFPLEVLPWIAVGSALFHSAISFTVLLLAQLVLGHVIPWTAILLPVVVLPLVLVAMGFGWLLASSSVYVRDIGMLTGLFATALMFLSPVFYPLSSLPQKFHWLILINPLTFVIEQGRRVLILGMAPDWMGLGLYALLALMFAWFGFWCFQRARNGFADVV</sequence>
<protein>
    <recommendedName>
        <fullName evidence="11">Transport permease protein</fullName>
    </recommendedName>
</protein>
<feature type="transmembrane region" description="Helical" evidence="11">
    <location>
        <begin position="244"/>
        <end position="265"/>
    </location>
</feature>
<evidence type="ECO:0000256" key="7">
    <source>
        <dbReference type="ARBA" id="ARBA00022903"/>
    </source>
</evidence>
<evidence type="ECO:0000256" key="2">
    <source>
        <dbReference type="ARBA" id="ARBA00007783"/>
    </source>
</evidence>
<keyword evidence="10 11" id="KW-0472">Membrane</keyword>
<evidence type="ECO:0000256" key="5">
    <source>
        <dbReference type="ARBA" id="ARBA00022597"/>
    </source>
</evidence>
<evidence type="ECO:0000256" key="10">
    <source>
        <dbReference type="ARBA" id="ARBA00023136"/>
    </source>
</evidence>
<evidence type="ECO:0000313" key="14">
    <source>
        <dbReference type="Proteomes" id="UP001429984"/>
    </source>
</evidence>
<comment type="caution">
    <text evidence="13">The sequence shown here is derived from an EMBL/GenBank/DDBJ whole genome shotgun (WGS) entry which is preliminary data.</text>
</comment>